<feature type="compositionally biased region" description="Polar residues" evidence="1">
    <location>
        <begin position="65"/>
        <end position="80"/>
    </location>
</feature>
<feature type="region of interest" description="Disordered" evidence="1">
    <location>
        <begin position="25"/>
        <end position="80"/>
    </location>
</feature>
<evidence type="ECO:0000313" key="2">
    <source>
        <dbReference type="EMBL" id="KAF0735658.1"/>
    </source>
</evidence>
<protein>
    <submittedName>
        <fullName evidence="2">Uncharacterized protein</fullName>
    </submittedName>
</protein>
<accession>A0A6G0X6W0</accession>
<dbReference type="EMBL" id="VJMJ01000094">
    <property type="protein sequence ID" value="KAF0735658.1"/>
    <property type="molecule type" value="Genomic_DNA"/>
</dbReference>
<proteinExistence type="predicted"/>
<dbReference type="AlphaFoldDB" id="A0A6G0X6W0"/>
<evidence type="ECO:0000256" key="1">
    <source>
        <dbReference type="SAM" id="MobiDB-lite"/>
    </source>
</evidence>
<dbReference type="Proteomes" id="UP000481153">
    <property type="component" value="Unassembled WGS sequence"/>
</dbReference>
<sequence length="95" mass="10578">MLRDSNYASCSNIALHWSKTVRVASNNSSNAPVEVEKSLDGFKMPPVRNSEKTIHSSDDEEDVENTQAQSSHSEGSRLSQWGQLLSMTNLINVRK</sequence>
<organism evidence="2 3">
    <name type="scientific">Aphanomyces euteiches</name>
    <dbReference type="NCBI Taxonomy" id="100861"/>
    <lineage>
        <taxon>Eukaryota</taxon>
        <taxon>Sar</taxon>
        <taxon>Stramenopiles</taxon>
        <taxon>Oomycota</taxon>
        <taxon>Saprolegniomycetes</taxon>
        <taxon>Saprolegniales</taxon>
        <taxon>Verrucalvaceae</taxon>
        <taxon>Aphanomyces</taxon>
    </lineage>
</organism>
<evidence type="ECO:0000313" key="3">
    <source>
        <dbReference type="Proteomes" id="UP000481153"/>
    </source>
</evidence>
<reference evidence="2 3" key="1">
    <citation type="submission" date="2019-07" db="EMBL/GenBank/DDBJ databases">
        <title>Genomics analysis of Aphanomyces spp. identifies a new class of oomycete effector associated with host adaptation.</title>
        <authorList>
            <person name="Gaulin E."/>
        </authorList>
    </citation>
    <scope>NUCLEOTIDE SEQUENCE [LARGE SCALE GENOMIC DNA]</scope>
    <source>
        <strain evidence="2 3">ATCC 201684</strain>
    </source>
</reference>
<keyword evidence="3" id="KW-1185">Reference proteome</keyword>
<comment type="caution">
    <text evidence="2">The sequence shown here is derived from an EMBL/GenBank/DDBJ whole genome shotgun (WGS) entry which is preliminary data.</text>
</comment>
<gene>
    <name evidence="2" type="ORF">Ae201684_007975</name>
</gene>
<name>A0A6G0X6W0_9STRA</name>